<feature type="compositionally biased region" description="Basic and acidic residues" evidence="2">
    <location>
        <begin position="455"/>
        <end position="468"/>
    </location>
</feature>
<dbReference type="InterPro" id="IPR025836">
    <property type="entry name" value="Zn_knuckle_CX2CX4HX4C"/>
</dbReference>
<reference evidence="5" key="1">
    <citation type="journal article" date="2016" name="G3 (Bethesda)">
        <title>First Draft Assembly and Annotation of the Genome of a California Endemic Oak Quercus lobata Nee (Fagaceae).</title>
        <authorList>
            <person name="Sork V.L."/>
            <person name="Fitz-Gibbon S.T."/>
            <person name="Puiu D."/>
            <person name="Crepeau M."/>
            <person name="Gugger P.F."/>
            <person name="Sherman R."/>
            <person name="Stevens K."/>
            <person name="Langley C.H."/>
            <person name="Pellegrini M."/>
            <person name="Salzberg S.L."/>
        </authorList>
    </citation>
    <scope>NUCLEOTIDE SEQUENCE [LARGE SCALE GENOMIC DNA]</scope>
    <source>
        <strain evidence="5">cv. SW786</strain>
    </source>
</reference>
<keyword evidence="1" id="KW-0862">Zinc</keyword>
<dbReference type="InterPro" id="IPR040256">
    <property type="entry name" value="At4g02000-like"/>
</dbReference>
<feature type="domain" description="CCHC-type" evidence="3">
    <location>
        <begin position="201"/>
        <end position="214"/>
    </location>
</feature>
<dbReference type="EnsemblPlants" id="QL02p019249:mrna">
    <property type="protein sequence ID" value="QL02p019249:mrna:CDS:1"/>
    <property type="gene ID" value="QL02p019249"/>
</dbReference>
<dbReference type="InParanoid" id="A0A7N2KTT4"/>
<dbReference type="Pfam" id="PF14111">
    <property type="entry name" value="DUF4283"/>
    <property type="match status" value="1"/>
</dbReference>
<dbReference type="PANTHER" id="PTHR31286">
    <property type="entry name" value="GLYCINE-RICH CELL WALL STRUCTURAL PROTEIN 1.8-LIKE"/>
    <property type="match status" value="1"/>
</dbReference>
<name>A0A7N2KTT4_QUELO</name>
<keyword evidence="1" id="KW-0479">Metal-binding</keyword>
<reference evidence="4" key="2">
    <citation type="submission" date="2021-01" db="UniProtKB">
        <authorList>
            <consortium name="EnsemblPlants"/>
        </authorList>
    </citation>
    <scope>IDENTIFICATION</scope>
</reference>
<sequence>METLVKKWGHMSLDDREGGEVKLTVTESSKNITIAAKFLTKRSLNTEAVIRTFNPIWRSKNGFKVRNVGNHTMLFIFDNEEEVEKILEGEPWSFDKHLVMIKRYDYSIPVQDLVFEHVTMWVQVHDIPTKYLSREVAEKLCEAAGKVSTEPTLAEVDRGNVMRIRVTVNTTLPLCRGRVFTLDDGSKGWAAFKYERLPNVCYWCGRLDHFDRDCDRWIQSSGTLTKQDQEYGSWIRAASLSVFNNSLVVVPGYYEARKKDIENRGNRRKSNNTAGEKVAEGGGPVEVRPGAINDPISREEDVMNVTKQRGTADKNLEPVKMVNAENQGDYFEKKIKEIDLELRKFELKKDAGSGGAVNAESVVDLEMETENIGAEKILTKSGVEACDQTNEMDNHVHKDVGNPRVQVTHVLGKTQRPLASSSPTWKRIERKEVSTRVASPLQSLKRVGDELLESELPRKKFQVSRDDQEPTIEVARAENQPRQEP</sequence>
<dbReference type="Gramene" id="QL02p019249:mrna">
    <property type="protein sequence ID" value="QL02p019249:mrna:CDS:1"/>
    <property type="gene ID" value="QL02p019249"/>
</dbReference>
<dbReference type="Proteomes" id="UP000594261">
    <property type="component" value="Chromosome 2"/>
</dbReference>
<feature type="compositionally biased region" description="Basic and acidic residues" evidence="2">
    <location>
        <begin position="475"/>
        <end position="485"/>
    </location>
</feature>
<dbReference type="InterPro" id="IPR001878">
    <property type="entry name" value="Znf_CCHC"/>
</dbReference>
<organism evidence="4 5">
    <name type="scientific">Quercus lobata</name>
    <name type="common">Valley oak</name>
    <dbReference type="NCBI Taxonomy" id="97700"/>
    <lineage>
        <taxon>Eukaryota</taxon>
        <taxon>Viridiplantae</taxon>
        <taxon>Streptophyta</taxon>
        <taxon>Embryophyta</taxon>
        <taxon>Tracheophyta</taxon>
        <taxon>Spermatophyta</taxon>
        <taxon>Magnoliopsida</taxon>
        <taxon>eudicotyledons</taxon>
        <taxon>Gunneridae</taxon>
        <taxon>Pentapetalae</taxon>
        <taxon>rosids</taxon>
        <taxon>fabids</taxon>
        <taxon>Fagales</taxon>
        <taxon>Fagaceae</taxon>
        <taxon>Quercus</taxon>
    </lineage>
</organism>
<dbReference type="GO" id="GO:0008270">
    <property type="term" value="F:zinc ion binding"/>
    <property type="evidence" value="ECO:0007669"/>
    <property type="project" value="UniProtKB-KW"/>
</dbReference>
<evidence type="ECO:0000313" key="5">
    <source>
        <dbReference type="Proteomes" id="UP000594261"/>
    </source>
</evidence>
<dbReference type="Pfam" id="PF14392">
    <property type="entry name" value="zf-CCHC_4"/>
    <property type="match status" value="1"/>
</dbReference>
<dbReference type="GO" id="GO:0003676">
    <property type="term" value="F:nucleic acid binding"/>
    <property type="evidence" value="ECO:0007669"/>
    <property type="project" value="InterPro"/>
</dbReference>
<evidence type="ECO:0000256" key="1">
    <source>
        <dbReference type="PROSITE-ProRule" id="PRU00047"/>
    </source>
</evidence>
<feature type="region of interest" description="Disordered" evidence="2">
    <location>
        <begin position="264"/>
        <end position="290"/>
    </location>
</feature>
<evidence type="ECO:0000256" key="2">
    <source>
        <dbReference type="SAM" id="MobiDB-lite"/>
    </source>
</evidence>
<dbReference type="PANTHER" id="PTHR31286:SF167">
    <property type="entry name" value="OS09G0268800 PROTEIN"/>
    <property type="match status" value="1"/>
</dbReference>
<protein>
    <recommendedName>
        <fullName evidence="3">CCHC-type domain-containing protein</fullName>
    </recommendedName>
</protein>
<keyword evidence="5" id="KW-1185">Reference proteome</keyword>
<dbReference type="AlphaFoldDB" id="A0A7N2KTT4"/>
<accession>A0A7N2KTT4</accession>
<feature type="region of interest" description="Disordered" evidence="2">
    <location>
        <begin position="455"/>
        <end position="485"/>
    </location>
</feature>
<dbReference type="PROSITE" id="PS50158">
    <property type="entry name" value="ZF_CCHC"/>
    <property type="match status" value="1"/>
</dbReference>
<keyword evidence="1" id="KW-0863">Zinc-finger</keyword>
<dbReference type="InterPro" id="IPR025558">
    <property type="entry name" value="DUF4283"/>
</dbReference>
<evidence type="ECO:0000259" key="3">
    <source>
        <dbReference type="PROSITE" id="PS50158"/>
    </source>
</evidence>
<proteinExistence type="predicted"/>
<evidence type="ECO:0000313" key="4">
    <source>
        <dbReference type="EnsemblPlants" id="QL02p019249:mrna:CDS:1"/>
    </source>
</evidence>